<dbReference type="AlphaFoldDB" id="A0A4Z2IXY6"/>
<dbReference type="EMBL" id="SRLO01000036">
    <property type="protein sequence ID" value="TNN82835.1"/>
    <property type="molecule type" value="Genomic_DNA"/>
</dbReference>
<keyword evidence="1" id="KW-0812">Transmembrane</keyword>
<sequence>MSRVLLWPSSWVRKLTWSAQRSPRRKASTACSARRRWRASTSCSRSPSRAPPAACPKDCSTCPASRICSLPPSRRRRPRAARSCEWRPPGLQSSHATPSPCLFGLGEGGVGTMALSGLPAESFPHPPGIQTPLSRGGHSAVHLLLNLLAHIHLFPLLFILFSEKQYQSRFDHPAISFFKQ</sequence>
<evidence type="ECO:0000256" key="1">
    <source>
        <dbReference type="SAM" id="Phobius"/>
    </source>
</evidence>
<feature type="transmembrane region" description="Helical" evidence="1">
    <location>
        <begin position="140"/>
        <end position="161"/>
    </location>
</feature>
<evidence type="ECO:0000313" key="2">
    <source>
        <dbReference type="EMBL" id="TNN82835.1"/>
    </source>
</evidence>
<accession>A0A4Z2IXY6</accession>
<reference evidence="2 3" key="1">
    <citation type="submission" date="2019-03" db="EMBL/GenBank/DDBJ databases">
        <title>First draft genome of Liparis tanakae, snailfish: a comprehensive survey of snailfish specific genes.</title>
        <authorList>
            <person name="Kim W."/>
            <person name="Song I."/>
            <person name="Jeong J.-H."/>
            <person name="Kim D."/>
            <person name="Kim S."/>
            <person name="Ryu S."/>
            <person name="Song J.Y."/>
            <person name="Lee S.K."/>
        </authorList>
    </citation>
    <scope>NUCLEOTIDE SEQUENCE [LARGE SCALE GENOMIC DNA]</scope>
    <source>
        <tissue evidence="2">Muscle</tissue>
    </source>
</reference>
<keyword evidence="1" id="KW-0472">Membrane</keyword>
<comment type="caution">
    <text evidence="2">The sequence shown here is derived from an EMBL/GenBank/DDBJ whole genome shotgun (WGS) entry which is preliminary data.</text>
</comment>
<name>A0A4Z2IXY6_9TELE</name>
<keyword evidence="1" id="KW-1133">Transmembrane helix</keyword>
<protein>
    <submittedName>
        <fullName evidence="2">Uncharacterized protein</fullName>
    </submittedName>
</protein>
<gene>
    <name evidence="2" type="ORF">EYF80_006792</name>
</gene>
<keyword evidence="3" id="KW-1185">Reference proteome</keyword>
<dbReference type="Proteomes" id="UP000314294">
    <property type="component" value="Unassembled WGS sequence"/>
</dbReference>
<proteinExistence type="predicted"/>
<evidence type="ECO:0000313" key="3">
    <source>
        <dbReference type="Proteomes" id="UP000314294"/>
    </source>
</evidence>
<organism evidence="2 3">
    <name type="scientific">Liparis tanakae</name>
    <name type="common">Tanaka's snailfish</name>
    <dbReference type="NCBI Taxonomy" id="230148"/>
    <lineage>
        <taxon>Eukaryota</taxon>
        <taxon>Metazoa</taxon>
        <taxon>Chordata</taxon>
        <taxon>Craniata</taxon>
        <taxon>Vertebrata</taxon>
        <taxon>Euteleostomi</taxon>
        <taxon>Actinopterygii</taxon>
        <taxon>Neopterygii</taxon>
        <taxon>Teleostei</taxon>
        <taxon>Neoteleostei</taxon>
        <taxon>Acanthomorphata</taxon>
        <taxon>Eupercaria</taxon>
        <taxon>Perciformes</taxon>
        <taxon>Cottioidei</taxon>
        <taxon>Cottales</taxon>
        <taxon>Liparidae</taxon>
        <taxon>Liparis</taxon>
    </lineage>
</organism>